<dbReference type="PANTHER" id="PTHR24362">
    <property type="entry name" value="SERINE/THREONINE-PROTEIN KINASE NEK"/>
    <property type="match status" value="1"/>
</dbReference>
<gene>
    <name evidence="3" type="ORF">K490DRAFT_63728</name>
</gene>
<dbReference type="SUPFAM" id="SSF56112">
    <property type="entry name" value="Protein kinase-like (PK-like)"/>
    <property type="match status" value="1"/>
</dbReference>
<dbReference type="PANTHER" id="PTHR24362:SF309">
    <property type="entry name" value="PROTEIN KINASE DOMAIN-CONTAINING PROTEIN"/>
    <property type="match status" value="1"/>
</dbReference>
<dbReference type="Proteomes" id="UP000799776">
    <property type="component" value="Unassembled WGS sequence"/>
</dbReference>
<reference evidence="3" key="1">
    <citation type="journal article" date="2020" name="Stud. Mycol.">
        <title>101 Dothideomycetes genomes: a test case for predicting lifestyles and emergence of pathogens.</title>
        <authorList>
            <person name="Haridas S."/>
            <person name="Albert R."/>
            <person name="Binder M."/>
            <person name="Bloem J."/>
            <person name="Labutti K."/>
            <person name="Salamov A."/>
            <person name="Andreopoulos B."/>
            <person name="Baker S."/>
            <person name="Barry K."/>
            <person name="Bills G."/>
            <person name="Bluhm B."/>
            <person name="Cannon C."/>
            <person name="Castanera R."/>
            <person name="Culley D."/>
            <person name="Daum C."/>
            <person name="Ezra D."/>
            <person name="Gonzalez J."/>
            <person name="Henrissat B."/>
            <person name="Kuo A."/>
            <person name="Liang C."/>
            <person name="Lipzen A."/>
            <person name="Lutzoni F."/>
            <person name="Magnuson J."/>
            <person name="Mondo S."/>
            <person name="Nolan M."/>
            <person name="Ohm R."/>
            <person name="Pangilinan J."/>
            <person name="Park H.-J."/>
            <person name="Ramirez L."/>
            <person name="Alfaro M."/>
            <person name="Sun H."/>
            <person name="Tritt A."/>
            <person name="Yoshinaga Y."/>
            <person name="Zwiers L.-H."/>
            <person name="Turgeon B."/>
            <person name="Goodwin S."/>
            <person name="Spatafora J."/>
            <person name="Crous P."/>
            <person name="Grigoriev I."/>
        </authorList>
    </citation>
    <scope>NUCLEOTIDE SEQUENCE</scope>
    <source>
        <strain evidence="3">CBS 121410</strain>
    </source>
</reference>
<feature type="domain" description="Protein kinase" evidence="2">
    <location>
        <begin position="256"/>
        <end position="552"/>
    </location>
</feature>
<feature type="compositionally biased region" description="Low complexity" evidence="1">
    <location>
        <begin position="41"/>
        <end position="56"/>
    </location>
</feature>
<dbReference type="InterPro" id="IPR011009">
    <property type="entry name" value="Kinase-like_dom_sf"/>
</dbReference>
<proteinExistence type="predicted"/>
<feature type="compositionally biased region" description="Low complexity" evidence="1">
    <location>
        <begin position="15"/>
        <end position="32"/>
    </location>
</feature>
<evidence type="ECO:0000313" key="4">
    <source>
        <dbReference type="Proteomes" id="UP000799776"/>
    </source>
</evidence>
<dbReference type="PROSITE" id="PS50011">
    <property type="entry name" value="PROTEIN_KINASE_DOM"/>
    <property type="match status" value="1"/>
</dbReference>
<dbReference type="SMART" id="SM00220">
    <property type="entry name" value="S_TKc"/>
    <property type="match status" value="1"/>
</dbReference>
<dbReference type="Gene3D" id="1.10.510.10">
    <property type="entry name" value="Transferase(Phosphotransferase) domain 1"/>
    <property type="match status" value="1"/>
</dbReference>
<evidence type="ECO:0000313" key="3">
    <source>
        <dbReference type="EMBL" id="KAF2089591.1"/>
    </source>
</evidence>
<feature type="compositionally biased region" description="Low complexity" evidence="1">
    <location>
        <begin position="78"/>
        <end position="94"/>
    </location>
</feature>
<feature type="compositionally biased region" description="Basic and acidic residues" evidence="1">
    <location>
        <begin position="1"/>
        <end position="13"/>
    </location>
</feature>
<dbReference type="InterPro" id="IPR000719">
    <property type="entry name" value="Prot_kinase_dom"/>
</dbReference>
<keyword evidence="4" id="KW-1185">Reference proteome</keyword>
<feature type="compositionally biased region" description="Polar residues" evidence="1">
    <location>
        <begin position="68"/>
        <end position="77"/>
    </location>
</feature>
<feature type="compositionally biased region" description="Pro residues" evidence="1">
    <location>
        <begin position="122"/>
        <end position="132"/>
    </location>
</feature>
<evidence type="ECO:0000259" key="2">
    <source>
        <dbReference type="PROSITE" id="PS50011"/>
    </source>
</evidence>
<sequence length="585" mass="65147">MSVTNFRDERSWDWSRAPSPSVSSSSSASRSATPTNNNPWASRSSPTSSSSAGSPRFLPCPTPPSLSRCATPSTSRCTTPVAPAIPTAPIAPQPLNSAKPSFIDMKSPTTARSSPDNSPVRLEPPPSTPTPSMPRDNGFGVVSLTPLATSVITPALEKQYVHRESPTLISRQGWERSTGQRAYTWALGNSKTALLFLMVNDIAAWRRASFYWLEDSKLPFQEADLEGIASDPKKAVENQWRVMAKELPRNGHHVDFHMREIVPLQEKGVVCSSCADPKTVDKVSWLGDKNNAVYIRKRWSFDKHAQKLGLLSQIQKLKSFDHPNIAKVICSYSQGATVAFITDQAQSTLDDFLRHPLASTQRGLLLTWINDLTQALARIHSMDSLHQSIRPQKILITNNTRILFSAFGIHTEMNTGSPRGSTNHAAVARPLSEQAYMYAAPEVISRNKHRSASDVFSLGCVFLLMLTVVKGQTLSNFLNYRSHFTKDPSFHANLDRVGSWRKLLSQIGSADKRLEDDAIEHQVLAFVGVMLQAEPNKRRRMKELAPSVNRWNETRTMHRRRSFDGAEERRWNTDQGFGKGSLITF</sequence>
<accession>A0A6A5YFM3</accession>
<dbReference type="Pfam" id="PF00069">
    <property type="entry name" value="Pkinase"/>
    <property type="match status" value="1"/>
</dbReference>
<dbReference type="GO" id="GO:0005524">
    <property type="term" value="F:ATP binding"/>
    <property type="evidence" value="ECO:0007669"/>
    <property type="project" value="InterPro"/>
</dbReference>
<evidence type="ECO:0000256" key="1">
    <source>
        <dbReference type="SAM" id="MobiDB-lite"/>
    </source>
</evidence>
<dbReference type="GO" id="GO:0004672">
    <property type="term" value="F:protein kinase activity"/>
    <property type="evidence" value="ECO:0007669"/>
    <property type="project" value="InterPro"/>
</dbReference>
<dbReference type="EMBL" id="ML978714">
    <property type="protein sequence ID" value="KAF2089591.1"/>
    <property type="molecule type" value="Genomic_DNA"/>
</dbReference>
<feature type="compositionally biased region" description="Polar residues" evidence="1">
    <location>
        <begin position="107"/>
        <end position="117"/>
    </location>
</feature>
<keyword evidence="3" id="KW-0418">Kinase</keyword>
<name>A0A6A5YFM3_9PEZI</name>
<feature type="region of interest" description="Disordered" evidence="1">
    <location>
        <begin position="1"/>
        <end position="140"/>
    </location>
</feature>
<dbReference type="AlphaFoldDB" id="A0A6A5YFM3"/>
<protein>
    <submittedName>
        <fullName evidence="3">Kinase-like protein</fullName>
    </submittedName>
</protein>
<dbReference type="OrthoDB" id="4062651at2759"/>
<organism evidence="3 4">
    <name type="scientific">Saccharata proteae CBS 121410</name>
    <dbReference type="NCBI Taxonomy" id="1314787"/>
    <lineage>
        <taxon>Eukaryota</taxon>
        <taxon>Fungi</taxon>
        <taxon>Dikarya</taxon>
        <taxon>Ascomycota</taxon>
        <taxon>Pezizomycotina</taxon>
        <taxon>Dothideomycetes</taxon>
        <taxon>Dothideomycetes incertae sedis</taxon>
        <taxon>Botryosphaeriales</taxon>
        <taxon>Saccharataceae</taxon>
        <taxon>Saccharata</taxon>
    </lineage>
</organism>
<keyword evidence="3" id="KW-0808">Transferase</keyword>